<keyword evidence="4 14" id="KW-0732">Signal</keyword>
<comment type="cofactor">
    <cofactor evidence="11">
        <name>heme c</name>
        <dbReference type="ChEBI" id="CHEBI:61717"/>
    </cofactor>
    <text evidence="11">Binds 1 heme c group per subunit.</text>
</comment>
<evidence type="ECO:0000313" key="16">
    <source>
        <dbReference type="EMBL" id="MBC2667160.1"/>
    </source>
</evidence>
<feature type="binding site" evidence="11">
    <location>
        <position position="364"/>
    </location>
    <ligand>
        <name>pyrroloquinoline quinone</name>
        <dbReference type="ChEBI" id="CHEBI:58442"/>
    </ligand>
</feature>
<feature type="binding site" description="axial binding residue" evidence="12">
    <location>
        <position position="643"/>
    </location>
    <ligand>
        <name>heme c</name>
        <dbReference type="ChEBI" id="CHEBI:61717"/>
    </ligand>
    <ligandPart>
        <name>Fe</name>
        <dbReference type="ChEBI" id="CHEBI:18248"/>
    </ligandPart>
</feature>
<sequence>MHSGFRAFPAWRAILRTAALAPLVAAGLSAAPFPSAAQVDDRAMVEADRRPGEWMGYGRTYDEQRFSPLDQINAGNVSALGLAWYADLGSTRGLEATPLMVDGVVYTIQPWNITTAFDARTGRKLWQYDPKVPERFGRLACCDIVTRGLAAWKGKIYLATLDGRLIALDAKTGAPVWSTEVFDDGQPFAQVITGAPRVFDGKVLIGNSGAEAAARGYATAYDAETGRKLWRFYLVPGDPAKRGAEPANQAAADAISAPTWRGKWWELGGGGTPWDSIVYDPKLRLVYIGGGNGGPRVWSYRSPGGGDNLFLASIVAVNVDTGAYVWHYQQNPGEEWDYTATQPMILADLKIGGRLRHTLIQAPKNGFFYVLDRATGKLISAKPYAPVNWASGIDMKTGRPIMNPAARYGEKPFLLTPNAAHNWYPMAFSPKTGLAYFPVTENYRILAVDPAFRLEPGEMSQIGTSLGGPANAELARQLEQTGRANVKSYLLAWDPVRQREAWRVPMRGASNGGTLATAGNLVFEGTSSATFAAFDARSGARLWEMPVQQIPIAAPITYAIDGVQYVAINAGYGGGVAHDNLSGPSVRIGDYGRLLVFKLGGTAKLPPLVDVPTTLSPPPDMAYTMGDVKAGEALFAQNCAVCHGDNARGGIKDLRKMSPQTHAEFLDIVLGGKRAKNGMAPFTDKLTPAQAQLVHKYLVARAREDWAEIKREPAP</sequence>
<dbReference type="InterPro" id="IPR018391">
    <property type="entry name" value="PQQ_b-propeller_rpt"/>
</dbReference>
<evidence type="ECO:0000256" key="6">
    <source>
        <dbReference type="ARBA" id="ARBA00022891"/>
    </source>
</evidence>
<gene>
    <name evidence="16" type="ORF">H7F51_16695</name>
</gene>
<evidence type="ECO:0000256" key="3">
    <source>
        <dbReference type="ARBA" id="ARBA00022723"/>
    </source>
</evidence>
<feature type="chain" id="PRO_5031345716" evidence="14">
    <location>
        <begin position="38"/>
        <end position="715"/>
    </location>
</feature>
<dbReference type="SUPFAM" id="SSF46626">
    <property type="entry name" value="Cytochrome c"/>
    <property type="match status" value="1"/>
</dbReference>
<proteinExistence type="inferred from homology"/>
<dbReference type="Pfam" id="PF13442">
    <property type="entry name" value="Cytochrome_CBB3"/>
    <property type="match status" value="1"/>
</dbReference>
<evidence type="ECO:0000256" key="5">
    <source>
        <dbReference type="ARBA" id="ARBA00022837"/>
    </source>
</evidence>
<feature type="binding site" evidence="12">
    <location>
        <position position="292"/>
    </location>
    <ligand>
        <name>Ca(2+)</name>
        <dbReference type="ChEBI" id="CHEBI:29108"/>
    </ligand>
</feature>
<keyword evidence="2 11" id="KW-0349">Heme</keyword>
<dbReference type="PROSITE" id="PS51007">
    <property type="entry name" value="CYTC"/>
    <property type="match status" value="1"/>
</dbReference>
<evidence type="ECO:0000256" key="2">
    <source>
        <dbReference type="ARBA" id="ARBA00022617"/>
    </source>
</evidence>
<dbReference type="InterPro" id="IPR011047">
    <property type="entry name" value="Quinoprotein_ADH-like_sf"/>
</dbReference>
<feature type="binding site" evidence="11">
    <location>
        <position position="576"/>
    </location>
    <ligand>
        <name>pyrroloquinoline quinone</name>
        <dbReference type="ChEBI" id="CHEBI:58442"/>
    </ligand>
</feature>
<feature type="binding site" description="axial binding residue" evidence="12">
    <location>
        <position position="679"/>
    </location>
    <ligand>
        <name>heme c</name>
        <dbReference type="ChEBI" id="CHEBI:61717"/>
    </ligand>
    <ligandPart>
        <name>Fe</name>
        <dbReference type="ChEBI" id="CHEBI:18248"/>
    </ligandPart>
</feature>
<evidence type="ECO:0000256" key="7">
    <source>
        <dbReference type="ARBA" id="ARBA00023002"/>
    </source>
</evidence>
<evidence type="ECO:0000256" key="13">
    <source>
        <dbReference type="PIRSR" id="PIRSR617512-4"/>
    </source>
</evidence>
<evidence type="ECO:0000256" key="12">
    <source>
        <dbReference type="PIRSR" id="PIRSR617512-3"/>
    </source>
</evidence>
<dbReference type="CDD" id="cd10279">
    <property type="entry name" value="PQQ_ADH_II"/>
    <property type="match status" value="1"/>
</dbReference>
<dbReference type="GO" id="GO:0009055">
    <property type="term" value="F:electron transfer activity"/>
    <property type="evidence" value="ECO:0007669"/>
    <property type="project" value="InterPro"/>
</dbReference>
<comment type="similarity">
    <text evidence="1">Belongs to the bacterial PQQ dehydrogenase family.</text>
</comment>
<feature type="binding site" evidence="11">
    <location>
        <position position="147"/>
    </location>
    <ligand>
        <name>pyrroloquinoline quinone</name>
        <dbReference type="ChEBI" id="CHEBI:58442"/>
    </ligand>
</feature>
<keyword evidence="17" id="KW-1185">Reference proteome</keyword>
<evidence type="ECO:0000256" key="11">
    <source>
        <dbReference type="PIRSR" id="PIRSR617512-2"/>
    </source>
</evidence>
<dbReference type="InterPro" id="IPR036909">
    <property type="entry name" value="Cyt_c-like_dom_sf"/>
</dbReference>
<dbReference type="EC" id="1.1.2.-" evidence="16"/>
<evidence type="ECO:0000256" key="14">
    <source>
        <dbReference type="SAM" id="SignalP"/>
    </source>
</evidence>
<feature type="binding site" description="covalent" evidence="11">
    <location>
        <position position="639"/>
    </location>
    <ligand>
        <name>heme c</name>
        <dbReference type="ChEBI" id="CHEBI:61717"/>
    </ligand>
</feature>
<feature type="domain" description="Cytochrome c" evidence="15">
    <location>
        <begin position="626"/>
        <end position="702"/>
    </location>
</feature>
<evidence type="ECO:0000256" key="9">
    <source>
        <dbReference type="ARBA" id="ARBA00023157"/>
    </source>
</evidence>
<dbReference type="Gene3D" id="1.10.760.10">
    <property type="entry name" value="Cytochrome c-like domain"/>
    <property type="match status" value="1"/>
</dbReference>
<dbReference type="GO" id="GO:0016020">
    <property type="term" value="C:membrane"/>
    <property type="evidence" value="ECO:0007669"/>
    <property type="project" value="InterPro"/>
</dbReference>
<comment type="cofactor">
    <cofactor evidence="11">
        <name>pyrroloquinoline quinone</name>
        <dbReference type="ChEBI" id="CHEBI:58442"/>
    </cofactor>
    <text evidence="11">Binds 1 PQQ group per subunit.</text>
</comment>
<dbReference type="GO" id="GO:0020037">
    <property type="term" value="F:heme binding"/>
    <property type="evidence" value="ECO:0007669"/>
    <property type="project" value="InterPro"/>
</dbReference>
<feature type="binding site" evidence="12">
    <location>
        <position position="337"/>
    </location>
    <ligand>
        <name>Ca(2+)</name>
        <dbReference type="ChEBI" id="CHEBI:29108"/>
    </ligand>
</feature>
<feature type="binding site" description="covalent" evidence="11">
    <location>
        <position position="642"/>
    </location>
    <ligand>
        <name>heme c</name>
        <dbReference type="ChEBI" id="CHEBI:61717"/>
    </ligand>
</feature>
<dbReference type="GO" id="GO:0016614">
    <property type="term" value="F:oxidoreductase activity, acting on CH-OH group of donors"/>
    <property type="evidence" value="ECO:0007669"/>
    <property type="project" value="InterPro"/>
</dbReference>
<dbReference type="InterPro" id="IPR017512">
    <property type="entry name" value="PQQ_MeOH/EtOH_DH"/>
</dbReference>
<dbReference type="NCBIfam" id="TIGR03075">
    <property type="entry name" value="PQQ_enz_alc_DH"/>
    <property type="match status" value="1"/>
</dbReference>
<feature type="disulfide bond" evidence="13">
    <location>
        <begin position="141"/>
        <end position="142"/>
    </location>
</feature>
<feature type="binding site" evidence="11">
    <location>
        <position position="193"/>
    </location>
    <ligand>
        <name>pyrroloquinoline quinone</name>
        <dbReference type="ChEBI" id="CHEBI:58442"/>
    </ligand>
</feature>
<dbReference type="SUPFAM" id="SSF50998">
    <property type="entry name" value="Quinoprotein alcohol dehydrogenase-like"/>
    <property type="match status" value="1"/>
</dbReference>
<feature type="signal peptide" evidence="14">
    <location>
        <begin position="1"/>
        <end position="37"/>
    </location>
</feature>
<evidence type="ECO:0000313" key="17">
    <source>
        <dbReference type="Proteomes" id="UP000566813"/>
    </source>
</evidence>
<dbReference type="Pfam" id="PF01011">
    <property type="entry name" value="PQQ"/>
    <property type="match status" value="2"/>
</dbReference>
<keyword evidence="7 16" id="KW-0560">Oxidoreductase</keyword>
<accession>A0A7X1FUD1</accession>
<keyword evidence="8 12" id="KW-0408">Iron</keyword>
<comment type="caution">
    <text evidence="16">The sequence shown here is derived from an EMBL/GenBank/DDBJ whole genome shotgun (WGS) entry which is preliminary data.</text>
</comment>
<protein>
    <submittedName>
        <fullName evidence="16">PQQ-dependent dehydrogenase, methanol/ethanol family</fullName>
        <ecNumber evidence="16">1.1.2.-</ecNumber>
    </submittedName>
</protein>
<keyword evidence="6 11" id="KW-0634">PQQ</keyword>
<organism evidence="16 17">
    <name type="scientific">Novosphingobium flavum</name>
    <dbReference type="NCBI Taxonomy" id="1778672"/>
    <lineage>
        <taxon>Bacteria</taxon>
        <taxon>Pseudomonadati</taxon>
        <taxon>Pseudomonadota</taxon>
        <taxon>Alphaproteobacteria</taxon>
        <taxon>Sphingomonadales</taxon>
        <taxon>Sphingomonadaceae</taxon>
        <taxon>Novosphingobium</taxon>
    </lineage>
</organism>
<dbReference type="Gene3D" id="2.140.10.10">
    <property type="entry name" value="Quinoprotein alcohol dehydrogenase-like superfamily"/>
    <property type="match status" value="1"/>
</dbReference>
<evidence type="ECO:0000256" key="8">
    <source>
        <dbReference type="ARBA" id="ARBA00023004"/>
    </source>
</evidence>
<dbReference type="SMART" id="SM00564">
    <property type="entry name" value="PQQ"/>
    <property type="match status" value="5"/>
</dbReference>
<dbReference type="AlphaFoldDB" id="A0A7X1FUD1"/>
<dbReference type="RefSeq" id="WP_185665486.1">
    <property type="nucleotide sequence ID" value="NZ_JACLAW010000015.1"/>
</dbReference>
<dbReference type="PANTHER" id="PTHR32303">
    <property type="entry name" value="QUINOPROTEIN ALCOHOL DEHYDROGENASE (CYTOCHROME C)"/>
    <property type="match status" value="1"/>
</dbReference>
<keyword evidence="9 13" id="KW-1015">Disulfide bond</keyword>
<evidence type="ECO:0000256" key="10">
    <source>
        <dbReference type="PIRSR" id="PIRSR617512-1"/>
    </source>
</evidence>
<comment type="cofactor">
    <cofactor evidence="12">
        <name>Ca(2+)</name>
        <dbReference type="ChEBI" id="CHEBI:29108"/>
    </cofactor>
    <text evidence="12">Binds 1 Ca(2+) ion per subunit.</text>
</comment>
<dbReference type="Proteomes" id="UP000566813">
    <property type="component" value="Unassembled WGS sequence"/>
</dbReference>
<feature type="binding site" evidence="12">
    <location>
        <position position="211"/>
    </location>
    <ligand>
        <name>Ca(2+)</name>
        <dbReference type="ChEBI" id="CHEBI:29108"/>
    </ligand>
</feature>
<dbReference type="InterPro" id="IPR002372">
    <property type="entry name" value="PQQ_rpt_dom"/>
</dbReference>
<dbReference type="GO" id="GO:0005509">
    <property type="term" value="F:calcium ion binding"/>
    <property type="evidence" value="ECO:0007669"/>
    <property type="project" value="InterPro"/>
</dbReference>
<feature type="binding site" evidence="11">
    <location>
        <begin position="422"/>
        <end position="423"/>
    </location>
    <ligand>
        <name>pyrroloquinoline quinone</name>
        <dbReference type="ChEBI" id="CHEBI:58442"/>
    </ligand>
</feature>
<name>A0A7X1FUD1_9SPHN</name>
<evidence type="ECO:0000256" key="1">
    <source>
        <dbReference type="ARBA" id="ARBA00008156"/>
    </source>
</evidence>
<feature type="binding site" evidence="11">
    <location>
        <position position="272"/>
    </location>
    <ligand>
        <name>pyrroloquinoline quinone</name>
        <dbReference type="ChEBI" id="CHEBI:58442"/>
    </ligand>
</feature>
<dbReference type="EMBL" id="JACLAW010000015">
    <property type="protein sequence ID" value="MBC2667160.1"/>
    <property type="molecule type" value="Genomic_DNA"/>
</dbReference>
<evidence type="ECO:0000259" key="15">
    <source>
        <dbReference type="PROSITE" id="PS51007"/>
    </source>
</evidence>
<feature type="active site" description="Proton acceptor" evidence="10">
    <location>
        <position position="337"/>
    </location>
</feature>
<reference evidence="16 17" key="1">
    <citation type="submission" date="2020-08" db="EMBL/GenBank/DDBJ databases">
        <title>The genome sequence of type strain Novosphingobium flavum NBRC 111647.</title>
        <authorList>
            <person name="Liu Y."/>
        </authorList>
    </citation>
    <scope>NUCLEOTIDE SEQUENCE [LARGE SCALE GENOMIC DNA]</scope>
    <source>
        <strain evidence="16 17">NBRC 111647</strain>
    </source>
</reference>
<evidence type="ECO:0000256" key="4">
    <source>
        <dbReference type="ARBA" id="ARBA00022729"/>
    </source>
</evidence>
<dbReference type="InterPro" id="IPR009056">
    <property type="entry name" value="Cyt_c-like_dom"/>
</dbReference>
<keyword evidence="3 12" id="KW-0479">Metal-binding</keyword>
<keyword evidence="5 12" id="KW-0106">Calcium</keyword>
<feature type="binding site" evidence="11">
    <location>
        <position position="95"/>
    </location>
    <ligand>
        <name>pyrroloquinoline quinone</name>
        <dbReference type="ChEBI" id="CHEBI:58442"/>
    </ligand>
</feature>
<feature type="binding site" evidence="11">
    <location>
        <begin position="209"/>
        <end position="210"/>
    </location>
    <ligand>
        <name>pyrroloquinoline quinone</name>
        <dbReference type="ChEBI" id="CHEBI:58442"/>
    </ligand>
</feature>